<dbReference type="GO" id="GO:0004803">
    <property type="term" value="F:transposase activity"/>
    <property type="evidence" value="ECO:0007669"/>
    <property type="project" value="InterPro"/>
</dbReference>
<accession>A0A0C1H2L1</accession>
<evidence type="ECO:0000313" key="2">
    <source>
        <dbReference type="Proteomes" id="UP000031465"/>
    </source>
</evidence>
<dbReference type="Proteomes" id="UP000031465">
    <property type="component" value="Unassembled WGS sequence"/>
</dbReference>
<dbReference type="GO" id="GO:0003677">
    <property type="term" value="F:DNA binding"/>
    <property type="evidence" value="ECO:0007669"/>
    <property type="project" value="InterPro"/>
</dbReference>
<reference evidence="1 2" key="1">
    <citation type="journal article" date="2014" name="Mol. Biol. Evol.">
        <title>Massive expansion of Ubiquitination-related gene families within the Chlamydiae.</title>
        <authorList>
            <person name="Domman D."/>
            <person name="Collingro A."/>
            <person name="Lagkouvardos I."/>
            <person name="Gehre L."/>
            <person name="Weinmaier T."/>
            <person name="Rattei T."/>
            <person name="Subtil A."/>
            <person name="Horn M."/>
        </authorList>
    </citation>
    <scope>NUCLEOTIDE SEQUENCE [LARGE SCALE GENOMIC DNA]</scope>
    <source>
        <strain evidence="1 2">EI2</strain>
    </source>
</reference>
<dbReference type="InterPro" id="IPR005063">
    <property type="entry name" value="Transposase_27"/>
</dbReference>
<organism evidence="1 2">
    <name type="scientific">Candidatus Protochlamydia amoebophila</name>
    <dbReference type="NCBI Taxonomy" id="362787"/>
    <lineage>
        <taxon>Bacteria</taxon>
        <taxon>Pseudomonadati</taxon>
        <taxon>Chlamydiota</taxon>
        <taxon>Chlamydiia</taxon>
        <taxon>Parachlamydiales</taxon>
        <taxon>Parachlamydiaceae</taxon>
        <taxon>Candidatus Protochlamydia</taxon>
    </lineage>
</organism>
<evidence type="ECO:0000313" key="1">
    <source>
        <dbReference type="EMBL" id="KIC71889.1"/>
    </source>
</evidence>
<sequence length="68" mass="8148">MIHWSQHQLVSKQSGQTSYMERFNFTLRQRCARLVRKTFPFSKKLTNPIGLIKYFICGYNRQLRALPI</sequence>
<dbReference type="AlphaFoldDB" id="A0A0C1H2L1"/>
<comment type="caution">
    <text evidence="1">The sequence shown here is derived from an EMBL/GenBank/DDBJ whole genome shotgun (WGS) entry which is preliminary data.</text>
</comment>
<dbReference type="Pfam" id="PF03400">
    <property type="entry name" value="DDE_Tnp_IS1"/>
    <property type="match status" value="1"/>
</dbReference>
<gene>
    <name evidence="1" type="ORF">DB44_CW00620</name>
</gene>
<proteinExistence type="predicted"/>
<dbReference type="EMBL" id="JSAN01000069">
    <property type="protein sequence ID" value="KIC71889.1"/>
    <property type="molecule type" value="Genomic_DNA"/>
</dbReference>
<name>A0A0C1H2L1_9BACT</name>
<dbReference type="GO" id="GO:0006313">
    <property type="term" value="P:DNA transposition"/>
    <property type="evidence" value="ECO:0007669"/>
    <property type="project" value="InterPro"/>
</dbReference>
<protein>
    <submittedName>
        <fullName evidence="1">Putative transposase</fullName>
    </submittedName>
</protein>